<dbReference type="SMART" id="SM00839">
    <property type="entry name" value="ELFV_dehydrog"/>
    <property type="match status" value="1"/>
</dbReference>
<dbReference type="EMBL" id="KN823073">
    <property type="protein sequence ID" value="KIO23889.1"/>
    <property type="molecule type" value="Genomic_DNA"/>
</dbReference>
<dbReference type="SUPFAM" id="SSF53223">
    <property type="entry name" value="Aminoacid dehydrogenase-like, N-terminal domain"/>
    <property type="match status" value="1"/>
</dbReference>
<dbReference type="Pfam" id="PF23152">
    <property type="entry name" value="GDH_2nd"/>
    <property type="match status" value="1"/>
</dbReference>
<evidence type="ECO:0000256" key="4">
    <source>
        <dbReference type="SAM" id="MobiDB-lite"/>
    </source>
</evidence>
<name>A0A0C3QFA9_9AGAM</name>
<evidence type="ECO:0000313" key="7">
    <source>
        <dbReference type="Proteomes" id="UP000054248"/>
    </source>
</evidence>
<gene>
    <name evidence="6" type="ORF">M407DRAFT_213963</name>
</gene>
<dbReference type="InterPro" id="IPR056365">
    <property type="entry name" value="NAD-GDH_2nd"/>
</dbReference>
<dbReference type="SUPFAM" id="SSF51735">
    <property type="entry name" value="NAD(P)-binding Rossmann-fold domains"/>
    <property type="match status" value="1"/>
</dbReference>
<dbReference type="Pfam" id="PF23147">
    <property type="entry name" value="GDH2_N"/>
    <property type="match status" value="1"/>
</dbReference>
<dbReference type="PANTHER" id="PTHR11606">
    <property type="entry name" value="GLUTAMATE DEHYDROGENASE"/>
    <property type="match status" value="1"/>
</dbReference>
<dbReference type="InterPro" id="IPR046346">
    <property type="entry name" value="Aminoacid_DH-like_N_sf"/>
</dbReference>
<keyword evidence="2" id="KW-0560">Oxidoreductase</keyword>
<dbReference type="InterPro" id="IPR006096">
    <property type="entry name" value="Glu/Leu/Phe/Val/Trp_DH_C"/>
</dbReference>
<dbReference type="HOGENOM" id="CLU_005220_0_0_1"/>
<comment type="similarity">
    <text evidence="1">Belongs to the Glu/Leu/Phe/Val dehydrogenases family.</text>
</comment>
<evidence type="ECO:0000256" key="2">
    <source>
        <dbReference type="ARBA" id="ARBA00023002"/>
    </source>
</evidence>
<evidence type="ECO:0000313" key="6">
    <source>
        <dbReference type="EMBL" id="KIO23889.1"/>
    </source>
</evidence>
<dbReference type="GO" id="GO:0006538">
    <property type="term" value="P:L-glutamate catabolic process"/>
    <property type="evidence" value="ECO:0007669"/>
    <property type="project" value="TreeGrafter"/>
</dbReference>
<evidence type="ECO:0000259" key="5">
    <source>
        <dbReference type="SMART" id="SM00839"/>
    </source>
</evidence>
<dbReference type="InterPro" id="IPR055480">
    <property type="entry name" value="NAD-GDH_N"/>
</dbReference>
<sequence>MNASETSGTATPNDGQTEPWSRAIKLNSGTKTPGRQYLSAGGRPGGSRTGSETPSHRIENEPGYTTPVFSGKLAQQKLVEAKLTSSGFIPRNLVTGEVGWFYENLGIDDTYFANESVDVIADHIIALFGAKLLAYTKRDPAQLVIDLEKITEEGQDGKEALYLNPLPQSSAPPIESTIFQVIKEASLLYCLPENPFFRTQPTGADPSVITPQGSLGHAVQEATYACKIHQAHFGHFCNRLGSAYHKLKTVLDESDATHAEVLNNIKTRFREETYTRQSIMDVIFAHPDLIRLLYVNFAMEHYPASEEEASKLVPTLSYQRLQTNQYLSYDDLKAKLRKSVPNKHELAVLEAFLEFNRHILKTNFYQPTKVALSFRLNPEFLHKMEYPKTPFGVFFIIGSDFRGFHVRFRDVARGGIRIVRSRGKENYSINQRTLFDENYALASTQSLKNKDIPEGGAKGTILPSLGAEPRRCFEKYVDAVIDLLIPGETPGIKGPIVDNYGSVEILFFGPDEGTADLMDWAALHARERGAAWWKSFTTGKSAEQLGGIPHDTYGMTTLSVRQYVTGVYKVYSLDESQIYKVQTGGPDGDLGSNEILLGNEKTTTIIDGSGVIHDPQGLDRDELRRLAKARKMIVNFDKSKLGKDGYVVLCEDQDLKLPSGEVVPDGTDFRNVAHLRYKSDIFVPCGGRPEAINISNVSQLVDADGKPHFKYIIEGANLFLTQQARLWLEKRNVVVIKDASANKGGVTSSSLEVLAGLGLSDQEYMDLMIFKDGKPSEFYKSYVKNIQAKITENASLEFGCIQKENDRLEGVKPRTLISDELSSTLNDLQAELESSDLFDDLSSRKNVLSRAIPETLVKQVGLDTLMTRLPEPYQRALFSSWVAAHYIYEYGTQATPVDFYHFIRKLEKPLSA</sequence>
<dbReference type="InterPro" id="IPR036291">
    <property type="entry name" value="NAD(P)-bd_dom_sf"/>
</dbReference>
<dbReference type="Gene3D" id="3.40.50.720">
    <property type="entry name" value="NAD(P)-binding Rossmann-like Domain"/>
    <property type="match status" value="1"/>
</dbReference>
<dbReference type="GO" id="GO:0004352">
    <property type="term" value="F:glutamate dehydrogenase (NAD+) activity"/>
    <property type="evidence" value="ECO:0007669"/>
    <property type="project" value="TreeGrafter"/>
</dbReference>
<dbReference type="STRING" id="1051891.A0A0C3QFA9"/>
<organism evidence="6 7">
    <name type="scientific">Tulasnella calospora MUT 4182</name>
    <dbReference type="NCBI Taxonomy" id="1051891"/>
    <lineage>
        <taxon>Eukaryota</taxon>
        <taxon>Fungi</taxon>
        <taxon>Dikarya</taxon>
        <taxon>Basidiomycota</taxon>
        <taxon>Agaricomycotina</taxon>
        <taxon>Agaricomycetes</taxon>
        <taxon>Cantharellales</taxon>
        <taxon>Tulasnellaceae</taxon>
        <taxon>Tulasnella</taxon>
    </lineage>
</organism>
<proteinExistence type="inferred from homology"/>
<keyword evidence="7" id="KW-1185">Reference proteome</keyword>
<feature type="domain" description="Glutamate/phenylalanine/leucine/valine/L-tryptophan dehydrogenase C-terminal" evidence="5">
    <location>
        <begin position="547"/>
        <end position="809"/>
    </location>
</feature>
<dbReference type="GO" id="GO:0005739">
    <property type="term" value="C:mitochondrion"/>
    <property type="evidence" value="ECO:0007669"/>
    <property type="project" value="TreeGrafter"/>
</dbReference>
<reference evidence="7" key="2">
    <citation type="submission" date="2015-01" db="EMBL/GenBank/DDBJ databases">
        <title>Evolutionary Origins and Diversification of the Mycorrhizal Mutualists.</title>
        <authorList>
            <consortium name="DOE Joint Genome Institute"/>
            <consortium name="Mycorrhizal Genomics Consortium"/>
            <person name="Kohler A."/>
            <person name="Kuo A."/>
            <person name="Nagy L.G."/>
            <person name="Floudas D."/>
            <person name="Copeland A."/>
            <person name="Barry K.W."/>
            <person name="Cichocki N."/>
            <person name="Veneault-Fourrey C."/>
            <person name="LaButti K."/>
            <person name="Lindquist E.A."/>
            <person name="Lipzen A."/>
            <person name="Lundell T."/>
            <person name="Morin E."/>
            <person name="Murat C."/>
            <person name="Riley R."/>
            <person name="Ohm R."/>
            <person name="Sun H."/>
            <person name="Tunlid A."/>
            <person name="Henrissat B."/>
            <person name="Grigoriev I.V."/>
            <person name="Hibbett D.S."/>
            <person name="Martin F."/>
        </authorList>
    </citation>
    <scope>NUCLEOTIDE SEQUENCE [LARGE SCALE GENOMIC DNA]</scope>
    <source>
        <strain evidence="7">MUT 4182</strain>
    </source>
</reference>
<feature type="region of interest" description="Disordered" evidence="4">
    <location>
        <begin position="1"/>
        <end position="65"/>
    </location>
</feature>
<accession>A0A0C3QFA9</accession>
<dbReference type="PANTHER" id="PTHR11606:SF24">
    <property type="entry name" value="NAD-SPECIFIC GLUTAMATE DEHYDROGENASE"/>
    <property type="match status" value="1"/>
</dbReference>
<reference evidence="6 7" key="1">
    <citation type="submission" date="2014-04" db="EMBL/GenBank/DDBJ databases">
        <authorList>
            <consortium name="DOE Joint Genome Institute"/>
            <person name="Kuo A."/>
            <person name="Girlanda M."/>
            <person name="Perotto S."/>
            <person name="Kohler A."/>
            <person name="Nagy L.G."/>
            <person name="Floudas D."/>
            <person name="Copeland A."/>
            <person name="Barry K.W."/>
            <person name="Cichocki N."/>
            <person name="Veneault-Fourrey C."/>
            <person name="LaButti K."/>
            <person name="Lindquist E.A."/>
            <person name="Lipzen A."/>
            <person name="Lundell T."/>
            <person name="Morin E."/>
            <person name="Murat C."/>
            <person name="Sun H."/>
            <person name="Tunlid A."/>
            <person name="Henrissat B."/>
            <person name="Grigoriev I.V."/>
            <person name="Hibbett D.S."/>
            <person name="Martin F."/>
            <person name="Nordberg H.P."/>
            <person name="Cantor M.N."/>
            <person name="Hua S.X."/>
        </authorList>
    </citation>
    <scope>NUCLEOTIDE SEQUENCE [LARGE SCALE GENOMIC DNA]</scope>
    <source>
        <strain evidence="6 7">MUT 4182</strain>
    </source>
</reference>
<keyword evidence="3" id="KW-0520">NAD</keyword>
<dbReference type="Proteomes" id="UP000054248">
    <property type="component" value="Unassembled WGS sequence"/>
</dbReference>
<feature type="compositionally biased region" description="Polar residues" evidence="4">
    <location>
        <begin position="1"/>
        <end position="19"/>
    </location>
</feature>
<dbReference type="OrthoDB" id="184415at2759"/>
<dbReference type="Pfam" id="PF00208">
    <property type="entry name" value="ELFV_dehydrog"/>
    <property type="match status" value="1"/>
</dbReference>
<evidence type="ECO:0000256" key="3">
    <source>
        <dbReference type="ARBA" id="ARBA00023027"/>
    </source>
</evidence>
<dbReference type="AlphaFoldDB" id="A0A0C3QFA9"/>
<evidence type="ECO:0000256" key="1">
    <source>
        <dbReference type="ARBA" id="ARBA00006382"/>
    </source>
</evidence>
<protein>
    <recommendedName>
        <fullName evidence="5">Glutamate/phenylalanine/leucine/valine/L-tryptophan dehydrogenase C-terminal domain-containing protein</fullName>
    </recommendedName>
</protein>